<dbReference type="Proteomes" id="UP001320460">
    <property type="component" value="Chromosome"/>
</dbReference>
<dbReference type="Pfam" id="PF20305">
    <property type="entry name" value="pYEATS"/>
    <property type="match status" value="1"/>
</dbReference>
<dbReference type="RefSeq" id="WP_125124766.1">
    <property type="nucleotide sequence ID" value="NZ_AP025334.1"/>
</dbReference>
<accession>A0ABN6LVI0</accession>
<reference evidence="2 3" key="1">
    <citation type="submission" date="2021-12" db="EMBL/GenBank/DDBJ databases">
        <title>Complete genome sequence of Phytobacter diazotrophicus TA9734.</title>
        <authorList>
            <person name="Kubota H."/>
            <person name="Nakayama Y."/>
            <person name="Ariyoshi T."/>
        </authorList>
    </citation>
    <scope>NUCLEOTIDE SEQUENCE [LARGE SCALE GENOMIC DNA]</scope>
    <source>
        <strain evidence="2 3">TA9734</strain>
    </source>
</reference>
<evidence type="ECO:0000259" key="1">
    <source>
        <dbReference type="Pfam" id="PF20305"/>
    </source>
</evidence>
<sequence length="620" mass="68872">MKTTLNFVAPRDLSIGTIRIQNKERFLADWIATPNNRTFSSENISPGIYWADIAPAGMAPQSVIFYVEAGKTNNVILPTFSALLSSGSKTTFFNSIKQQTETKVPPWFSSDVTALPLYKEWGSSGAAPVSEMIKTLPVAVSPDKRRISLGLSEEQGGRETFTLFRGESKMEIFSGRLELQIPDAPDRAPWLGHRVRLTAAIEKVRIERCLLPLYQGGTLITVVAPPFAPEDLELSITPAAPRLRALLRALDAGTSAEVQAVRDNIIRKDDVTVLFTDPWAAILIGLLSIRFPQLFAQQDAFPIISLKERAAWAFDTHVIIASKSLSAAQEKGSQEQHHAVAQAILSLAKAQTAGSPYYRYTNQLFNELLSGIATYIKTNREAIQPAIVRTFERLNIRWRRELPLQRGVGPTFSWLARDLDALKKYNILTPNRTPSGRLPTHNTFVIFQGEISAGKITLSRSSPKSVRSPRLAPPQSVLETACAFSGQLRPEHSPELPAFSRPVIFPDDPNKGRFGNQPENNGFLLKVEFEETKRRHWGTVILTVEARRSVDIGIGDFAWFSLHPTFSPSLIKVAFRGRRAQLRLQAWGGFTAGIWIPKNNVELECDLSSLDKAPDAIKSR</sequence>
<evidence type="ECO:0000313" key="2">
    <source>
        <dbReference type="EMBL" id="BDD51438.1"/>
    </source>
</evidence>
<name>A0ABN6LVI0_9ENTR</name>
<keyword evidence="3" id="KW-1185">Reference proteome</keyword>
<evidence type="ECO:0000313" key="3">
    <source>
        <dbReference type="Proteomes" id="UP001320460"/>
    </source>
</evidence>
<proteinExistence type="predicted"/>
<feature type="domain" description="Prokaryotic YEATS" evidence="1">
    <location>
        <begin position="540"/>
        <end position="607"/>
    </location>
</feature>
<gene>
    <name evidence="2" type="ORF">PDTA9734_29250</name>
</gene>
<dbReference type="InterPro" id="IPR046888">
    <property type="entry name" value="pYEATS"/>
</dbReference>
<dbReference type="EMBL" id="AP025334">
    <property type="protein sequence ID" value="BDD51438.1"/>
    <property type="molecule type" value="Genomic_DNA"/>
</dbReference>
<protein>
    <recommendedName>
        <fullName evidence="1">Prokaryotic YEATS domain-containing protein</fullName>
    </recommendedName>
</protein>
<organism evidence="2 3">
    <name type="scientific">Phytobacter diazotrophicus</name>
    <dbReference type="NCBI Taxonomy" id="395631"/>
    <lineage>
        <taxon>Bacteria</taxon>
        <taxon>Pseudomonadati</taxon>
        <taxon>Pseudomonadota</taxon>
        <taxon>Gammaproteobacteria</taxon>
        <taxon>Enterobacterales</taxon>
        <taxon>Enterobacteriaceae</taxon>
        <taxon>Phytobacter</taxon>
    </lineage>
</organism>